<dbReference type="RefSeq" id="WP_086656116.1">
    <property type="nucleotide sequence ID" value="NZ_BLJP01000002.1"/>
</dbReference>
<dbReference type="NCBIfam" id="NF008773">
    <property type="entry name" value="PRK11814.1"/>
    <property type="match status" value="1"/>
</dbReference>
<evidence type="ECO:0000313" key="4">
    <source>
        <dbReference type="EMBL" id="GFE92664.1"/>
    </source>
</evidence>
<dbReference type="Proteomes" id="UP000548726">
    <property type="component" value="Unassembled WGS sequence"/>
</dbReference>
<dbReference type="InterPro" id="IPR055346">
    <property type="entry name" value="Fe-S_cluster_assembly_SufBD"/>
</dbReference>
<evidence type="ECO:0000259" key="2">
    <source>
        <dbReference type="Pfam" id="PF01458"/>
    </source>
</evidence>
<sequence>MPAVTETREAVEKLGQSSYKWGFETDIDMDVAPKGLNEDTIRLISARKEEPDWLLEWRLAAYRTWLKMAEPKWAKVSHPPIDYQDLHYYAAPKKKPGPKSLEEVDPELLRTYEKLGIPLHEQAMLAGVELPEGETSRPPMAVDAVFDSVSVVTTFRKTLEEAGVIFCPISEAVRDHPELVRQYLGSVVPVGDNFYAALNSAVFTDGSFVFVPKGVRCPMELSTYFRINAKNTGQFERTLIVVEDGASVSYLEGCTAPMRDENQLHAAVVELVAMEDASIKYSTVQNWYPGDENGRGGIYNFVTKRGACRGARSKISWTQVETGSAITWKYPSCILQGEGSVGEFYSVAVTNNHQQADTGTKMIHIGRNTRSTIIAKTISAGQSDSTYRGLVRVLPKASGARNFTQCDSLLIGDQCGAHTVPYIENRNMGARIEHEATTSKISEDQLFYCRQRGLSEEDAVGLIVNGFCRDVLKELPMEFAVEAQKLLQISLEGSVG</sequence>
<feature type="domain" description="SUF system FeS cluster assembly SufBD N-terminal" evidence="3">
    <location>
        <begin position="161"/>
        <end position="217"/>
    </location>
</feature>
<protein>
    <submittedName>
        <fullName evidence="4">Fe-S cluster assembly protein SufB</fullName>
    </submittedName>
</protein>
<comment type="caution">
    <text evidence="4">The sequence shown here is derived from an EMBL/GenBank/DDBJ whole genome shotgun (WGS) entry which is preliminary data.</text>
</comment>
<keyword evidence="5" id="KW-1185">Reference proteome</keyword>
<dbReference type="Pfam" id="PF19295">
    <property type="entry name" value="SufBD_N"/>
    <property type="match status" value="1"/>
</dbReference>
<dbReference type="InterPro" id="IPR000825">
    <property type="entry name" value="SUF_FeS_clus_asmbl_SufBD_core"/>
</dbReference>
<reference evidence="4 5" key="1">
    <citation type="journal article" date="2020" name="Cell Rep.">
        <title>Local necrotic cells trigger systemic immune activation via gut microbiome dysbiosis in Drosophila.</title>
        <authorList>
            <person name="Kosakamoto H."/>
            <person name="Yamauchi T."/>
            <person name="Akuzawa-Tokita Y."/>
            <person name="Nishimura K."/>
            <person name="Soga T."/>
            <person name="Murakami T."/>
            <person name="Mori H."/>
            <person name="Yamamoto K."/>
            <person name="Miyazaki R."/>
            <person name="Koto A."/>
            <person name="Miura M."/>
            <person name="Obata F."/>
        </authorList>
    </citation>
    <scope>NUCLEOTIDE SEQUENCE [LARGE SCALE GENOMIC DNA]</scope>
    <source>
        <strain evidence="4 5">Ai</strain>
    </source>
</reference>
<dbReference type="InterPro" id="IPR037284">
    <property type="entry name" value="SUF_FeS_clus_asmbl_SufBD_sf"/>
</dbReference>
<evidence type="ECO:0000259" key="3">
    <source>
        <dbReference type="Pfam" id="PF19295"/>
    </source>
</evidence>
<dbReference type="InterPro" id="IPR045595">
    <property type="entry name" value="SufBD_N"/>
</dbReference>
<proteinExistence type="inferred from homology"/>
<dbReference type="PANTHER" id="PTHR30508">
    <property type="entry name" value="FES CLUSTER ASSEMBLY PROTEIN SUF"/>
    <property type="match status" value="1"/>
</dbReference>
<dbReference type="EMBL" id="BLJP01000002">
    <property type="protein sequence ID" value="GFE92664.1"/>
    <property type="molecule type" value="Genomic_DNA"/>
</dbReference>
<feature type="domain" description="SUF system FeS cluster assembly SufBD core" evidence="2">
    <location>
        <begin position="225"/>
        <end position="467"/>
    </location>
</feature>
<dbReference type="OrthoDB" id="9803529at2"/>
<evidence type="ECO:0000256" key="1">
    <source>
        <dbReference type="ARBA" id="ARBA00043967"/>
    </source>
</evidence>
<dbReference type="NCBIfam" id="TIGR01980">
    <property type="entry name" value="sufB"/>
    <property type="match status" value="1"/>
</dbReference>
<dbReference type="Pfam" id="PF01458">
    <property type="entry name" value="SUFBD_core"/>
    <property type="match status" value="1"/>
</dbReference>
<dbReference type="InterPro" id="IPR010231">
    <property type="entry name" value="SUF_FeS_clus_asmbl_SufB"/>
</dbReference>
<accession>A0A6V8I5H9</accession>
<evidence type="ECO:0000313" key="5">
    <source>
        <dbReference type="Proteomes" id="UP000548726"/>
    </source>
</evidence>
<dbReference type="GeneID" id="95617766"/>
<dbReference type="GO" id="GO:0016226">
    <property type="term" value="P:iron-sulfur cluster assembly"/>
    <property type="evidence" value="ECO:0007669"/>
    <property type="project" value="InterPro"/>
</dbReference>
<name>A0A6V8I5H9_9PROT</name>
<comment type="similarity">
    <text evidence="1">Belongs to the iron-sulfur cluster assembly SufBD family.</text>
</comment>
<gene>
    <name evidence="4" type="ORF">DmAi_07230</name>
</gene>
<dbReference type="SUPFAM" id="SSF101960">
    <property type="entry name" value="Stabilizer of iron transporter SufD"/>
    <property type="match status" value="1"/>
</dbReference>
<dbReference type="PANTHER" id="PTHR30508:SF1">
    <property type="entry name" value="UPF0051 PROTEIN ABCI8, CHLOROPLASTIC-RELATED"/>
    <property type="match status" value="1"/>
</dbReference>
<organism evidence="4 5">
    <name type="scientific">Acetobacter persici</name>
    <dbReference type="NCBI Taxonomy" id="1076596"/>
    <lineage>
        <taxon>Bacteria</taxon>
        <taxon>Pseudomonadati</taxon>
        <taxon>Pseudomonadota</taxon>
        <taxon>Alphaproteobacteria</taxon>
        <taxon>Acetobacterales</taxon>
        <taxon>Acetobacteraceae</taxon>
        <taxon>Acetobacter</taxon>
    </lineage>
</organism>
<dbReference type="AlphaFoldDB" id="A0A6V8I5H9"/>